<evidence type="ECO:0000256" key="4">
    <source>
        <dbReference type="ARBA" id="ARBA00022729"/>
    </source>
</evidence>
<proteinExistence type="predicted"/>
<feature type="domain" description="AlgX/AlgJ SGNH hydrolase-like" evidence="7">
    <location>
        <begin position="93"/>
        <end position="318"/>
    </location>
</feature>
<accession>A0A0E4A0V3</accession>
<dbReference type="PATRIC" id="fig|1379870.5.peg.5926"/>
<dbReference type="Proteomes" id="UP000033054">
    <property type="component" value="Chromosome"/>
</dbReference>
<keyword evidence="3" id="KW-0808">Transferase</keyword>
<keyword evidence="6" id="KW-0016">Alginate biosynthesis</keyword>
<keyword evidence="9" id="KW-1185">Reference proteome</keyword>
<keyword evidence="5" id="KW-0574">Periplasm</keyword>
<evidence type="ECO:0000256" key="6">
    <source>
        <dbReference type="ARBA" id="ARBA00022841"/>
    </source>
</evidence>
<protein>
    <recommendedName>
        <fullName evidence="7">AlgX/AlgJ SGNH hydrolase-like domain-containing protein</fullName>
    </recommendedName>
</protein>
<evidence type="ECO:0000313" key="8">
    <source>
        <dbReference type="EMBL" id="AKD58095.1"/>
    </source>
</evidence>
<dbReference type="EMBL" id="CP010429">
    <property type="protein sequence ID" value="AKD58095.1"/>
    <property type="molecule type" value="Genomic_DNA"/>
</dbReference>
<dbReference type="KEGG" id="srd:SD10_27500"/>
<dbReference type="InterPro" id="IPR031811">
    <property type="entry name" value="ALGX/ALGJ_SGNH-like"/>
</dbReference>
<dbReference type="Pfam" id="PF16822">
    <property type="entry name" value="ALGX"/>
    <property type="match status" value="1"/>
</dbReference>
<sequence length="366" mass="41831">MNSSRTRIVAVLFALVLFLPTLDQGLGLSSRFSSTENRQLTGMPPLNFPHVRSYVKQFDRYYKENFGWRNALFYVYSRWKFNVLNESPLPEKVVVGKNGWLYLGNSYNKVVDQHRGLQPLSADSARRIASHLIQRQQELAKQGATLYIFIAPDSHTIYPEFLPDHLQPSEKPSRLDVLKQAIAQTNLPFIDIRDTLRAAKRDHVVYYQTDTHWNEYGTLIGCASLLNRIRHDQPALPPVRLADYHIEQQNGGAGDLTTMLTLQNEQKDPIYYYIKPAPERIGRQTALIPNEAVGYPSTRFSGTGSGRLLFVGDSFSHGMMNYLPGYFRESYFVRGSKLDPVLVKAERPTVVVIEVVERNIYQLATF</sequence>
<dbReference type="RefSeq" id="WP_046578533.1">
    <property type="nucleotide sequence ID" value="NZ_CP010429.1"/>
</dbReference>
<dbReference type="GO" id="GO:0042597">
    <property type="term" value="C:periplasmic space"/>
    <property type="evidence" value="ECO:0007669"/>
    <property type="project" value="UniProtKB-SubCell"/>
</dbReference>
<name>A0A0E4A0V3_9BACT</name>
<gene>
    <name evidence="8" type="ORF">SD10_27500</name>
</gene>
<dbReference type="GO" id="GO:0016740">
    <property type="term" value="F:transferase activity"/>
    <property type="evidence" value="ECO:0007669"/>
    <property type="project" value="UniProtKB-KW"/>
</dbReference>
<comment type="subcellular location">
    <subcellularLocation>
        <location evidence="1">Periplasm</location>
    </subcellularLocation>
</comment>
<evidence type="ECO:0000256" key="3">
    <source>
        <dbReference type="ARBA" id="ARBA00022679"/>
    </source>
</evidence>
<evidence type="ECO:0000256" key="2">
    <source>
        <dbReference type="ARBA" id="ARBA00005182"/>
    </source>
</evidence>
<evidence type="ECO:0000256" key="1">
    <source>
        <dbReference type="ARBA" id="ARBA00004418"/>
    </source>
</evidence>
<evidence type="ECO:0000313" key="9">
    <source>
        <dbReference type="Proteomes" id="UP000033054"/>
    </source>
</evidence>
<dbReference type="UniPathway" id="UPA00286"/>
<reference evidence="8 9" key="1">
    <citation type="journal article" date="2014" name="Curr. Microbiol.">
        <title>Spirosoma radiotolerans sp. nov., a gamma-radiation-resistant bacterium isolated from gamma ray-irradiated soil.</title>
        <authorList>
            <person name="Lee J.J."/>
            <person name="Srinivasan S."/>
            <person name="Lim S."/>
            <person name="Joe M."/>
            <person name="Im S."/>
            <person name="Bae S.I."/>
            <person name="Park K.R."/>
            <person name="Han J.H."/>
            <person name="Park S.H."/>
            <person name="Joo B.M."/>
            <person name="Park S.J."/>
            <person name="Kim M.K."/>
        </authorList>
    </citation>
    <scope>NUCLEOTIDE SEQUENCE [LARGE SCALE GENOMIC DNA]</scope>
    <source>
        <strain evidence="8 9">DG5A</strain>
    </source>
</reference>
<evidence type="ECO:0000259" key="7">
    <source>
        <dbReference type="Pfam" id="PF16822"/>
    </source>
</evidence>
<dbReference type="HOGENOM" id="CLU_045959_1_0_10"/>
<dbReference type="STRING" id="1379870.SD10_27500"/>
<dbReference type="OrthoDB" id="175771at2"/>
<dbReference type="GO" id="GO:0042121">
    <property type="term" value="P:alginic acid biosynthetic process"/>
    <property type="evidence" value="ECO:0007669"/>
    <property type="project" value="UniProtKB-UniPathway"/>
</dbReference>
<evidence type="ECO:0000256" key="5">
    <source>
        <dbReference type="ARBA" id="ARBA00022764"/>
    </source>
</evidence>
<organism evidence="8 9">
    <name type="scientific">Spirosoma radiotolerans</name>
    <dbReference type="NCBI Taxonomy" id="1379870"/>
    <lineage>
        <taxon>Bacteria</taxon>
        <taxon>Pseudomonadati</taxon>
        <taxon>Bacteroidota</taxon>
        <taxon>Cytophagia</taxon>
        <taxon>Cytophagales</taxon>
        <taxon>Cytophagaceae</taxon>
        <taxon>Spirosoma</taxon>
    </lineage>
</organism>
<dbReference type="AlphaFoldDB" id="A0A0E4A0V3"/>
<keyword evidence="4" id="KW-0732">Signal</keyword>
<comment type="pathway">
    <text evidence="2">Glycan biosynthesis; alginate biosynthesis.</text>
</comment>